<keyword evidence="1 2" id="KW-0597">Phosphoprotein</keyword>
<keyword evidence="6" id="KW-1185">Reference proteome</keyword>
<gene>
    <name evidence="5" type="ORF">KYE46_08935</name>
</gene>
<evidence type="ECO:0000256" key="1">
    <source>
        <dbReference type="ARBA" id="ARBA00022553"/>
    </source>
</evidence>
<evidence type="ECO:0000313" key="6">
    <source>
        <dbReference type="Proteomes" id="UP000825009"/>
    </source>
</evidence>
<dbReference type="PROSITE" id="PS50110">
    <property type="entry name" value="RESPONSE_REGULATORY"/>
    <property type="match status" value="1"/>
</dbReference>
<dbReference type="Proteomes" id="UP000825009">
    <property type="component" value="Chromosome"/>
</dbReference>
<reference evidence="5 6" key="1">
    <citation type="submission" date="2021-07" db="EMBL/GenBank/DDBJ databases">
        <title>A novel Jannaschia species isolated from marine dinoflagellate Ceratoperidinium margalefii.</title>
        <authorList>
            <person name="Jiang Y."/>
            <person name="Li Z."/>
        </authorList>
    </citation>
    <scope>NUCLEOTIDE SEQUENCE [LARGE SCALE GENOMIC DNA]</scope>
    <source>
        <strain evidence="5 6">J12C1-MA-4</strain>
    </source>
</reference>
<dbReference type="Pfam" id="PF00072">
    <property type="entry name" value="Response_reg"/>
    <property type="match status" value="1"/>
</dbReference>
<protein>
    <submittedName>
        <fullName evidence="5">Response regulator</fullName>
    </submittedName>
</protein>
<evidence type="ECO:0000256" key="2">
    <source>
        <dbReference type="PROSITE-ProRule" id="PRU00169"/>
    </source>
</evidence>
<dbReference type="GO" id="GO:0000160">
    <property type="term" value="P:phosphorelay signal transduction system"/>
    <property type="evidence" value="ECO:0007669"/>
    <property type="project" value="InterPro"/>
</dbReference>
<evidence type="ECO:0000259" key="4">
    <source>
        <dbReference type="PROSITE" id="PS50110"/>
    </source>
</evidence>
<dbReference type="PANTHER" id="PTHR44591:SF3">
    <property type="entry name" value="RESPONSE REGULATORY DOMAIN-CONTAINING PROTEIN"/>
    <property type="match status" value="1"/>
</dbReference>
<feature type="compositionally biased region" description="Polar residues" evidence="3">
    <location>
        <begin position="19"/>
        <end position="31"/>
    </location>
</feature>
<feature type="domain" description="Response regulatory" evidence="4">
    <location>
        <begin position="35"/>
        <end position="151"/>
    </location>
</feature>
<feature type="region of interest" description="Disordered" evidence="3">
    <location>
        <begin position="1"/>
        <end position="31"/>
    </location>
</feature>
<dbReference type="InterPro" id="IPR001789">
    <property type="entry name" value="Sig_transdc_resp-reg_receiver"/>
</dbReference>
<dbReference type="InterPro" id="IPR050595">
    <property type="entry name" value="Bact_response_regulator"/>
</dbReference>
<evidence type="ECO:0000256" key="3">
    <source>
        <dbReference type="SAM" id="MobiDB-lite"/>
    </source>
</evidence>
<evidence type="ECO:0000313" key="5">
    <source>
        <dbReference type="EMBL" id="QXT41415.1"/>
    </source>
</evidence>
<dbReference type="PANTHER" id="PTHR44591">
    <property type="entry name" value="STRESS RESPONSE REGULATOR PROTEIN 1"/>
    <property type="match status" value="1"/>
</dbReference>
<dbReference type="AlphaFoldDB" id="A0A8F6TZ86"/>
<feature type="modified residue" description="4-aspartylphosphate" evidence="2">
    <location>
        <position position="84"/>
    </location>
</feature>
<accession>A0A8F6TZ86</accession>
<organism evidence="5 6">
    <name type="scientific">Gymnodinialimonas ceratoperidinii</name>
    <dbReference type="NCBI Taxonomy" id="2856823"/>
    <lineage>
        <taxon>Bacteria</taxon>
        <taxon>Pseudomonadati</taxon>
        <taxon>Pseudomonadota</taxon>
        <taxon>Alphaproteobacteria</taxon>
        <taxon>Rhodobacterales</taxon>
        <taxon>Paracoccaceae</taxon>
        <taxon>Gymnodinialimonas</taxon>
    </lineage>
</organism>
<dbReference type="KEGG" id="gce:KYE46_08935"/>
<dbReference type="SMART" id="SM00448">
    <property type="entry name" value="REC"/>
    <property type="match status" value="1"/>
</dbReference>
<name>A0A8F6TZ86_9RHOB</name>
<dbReference type="EMBL" id="CP079194">
    <property type="protein sequence ID" value="QXT41415.1"/>
    <property type="molecule type" value="Genomic_DNA"/>
</dbReference>
<sequence length="159" mass="17043">MSRNPVEIIATERRETGEAPTTTDEGATSTGPIGRILIVEDEGNILEALSFILSRAGWDVRGHGKGSDALEEIARLTPDILVLDVMLPGRTGFEILADLRARPETRNLPVLMLTAKGQTKDRDQAMSLGANGFLTKPFANTELLDVISSLRESAAASGD</sequence>
<dbReference type="CDD" id="cd17574">
    <property type="entry name" value="REC_OmpR"/>
    <property type="match status" value="1"/>
</dbReference>
<proteinExistence type="predicted"/>